<comment type="function">
    <text evidence="1">Involved in the maturation of specific proteins in the endoplasmic reticulum.</text>
</comment>
<dbReference type="PANTHER" id="PTHR14463">
    <property type="entry name" value="LIPASE MATURATION FACTOR"/>
    <property type="match status" value="1"/>
</dbReference>
<feature type="transmembrane region" description="Helical" evidence="1">
    <location>
        <begin position="669"/>
        <end position="692"/>
    </location>
</feature>
<keyword evidence="1" id="KW-1133">Transmembrane helix</keyword>
<feature type="domain" description="Reverse transcriptase" evidence="2">
    <location>
        <begin position="344"/>
        <end position="422"/>
    </location>
</feature>
<evidence type="ECO:0000256" key="1">
    <source>
        <dbReference type="RuleBase" id="RU361229"/>
    </source>
</evidence>
<dbReference type="PANTHER" id="PTHR14463:SF5">
    <property type="entry name" value="LIPASE MATURATION FACTOR 2"/>
    <property type="match status" value="1"/>
</dbReference>
<comment type="similarity">
    <text evidence="1">Belongs to the lipase maturation factor family.</text>
</comment>
<keyword evidence="1" id="KW-0812">Transmembrane</keyword>
<keyword evidence="1" id="KW-0256">Endoplasmic reticulum</keyword>
<evidence type="ECO:0000313" key="4">
    <source>
        <dbReference type="EMBL" id="KAJ4439356.1"/>
    </source>
</evidence>
<dbReference type="InterPro" id="IPR057434">
    <property type="entry name" value="LMF1/2_N"/>
</dbReference>
<sequence length="785" mass="90214">MFRLYGNNGVLPARTQLDSKAKTLSARIHTKPTLLWLAPYIGLDTEYMMDVLALLGIFLAFTGFVSQKFCTAPSFAGLWSLYYSLYQVGQTFMWFQWDILLLEAGFLSILVAPLRYRSYSRRRATASPSDSVSFWLVRWLLFRLMFQSGVVKLTSGCPTWWGLTALSIHFESQCIPTSLAWYAHQLPNWFLRLSTALTFVIEIGLPLLFFFPVRSVRVVAFFCQGEWRIRTNSELQKLYKGPSIVTDIKIRRLEWLGHIIGMDNNNIPKRLLDATLSGKRRAGRPKLRWLDDVQDDLVKAGIKRWRRRALEREDWAAILKEVKAKLKGLKVQDNRQGLELNGLHQLLVYADDVNMLGENPQTIRENTEILLEASRAIGLEVNPEKTKYMIMSCDQNIVRNGNIKIGDLSFEEVEKFKYLGATVTNINDTREEIKRRINMGNACYYSVEKLLSSSLLSKNLKVRIYKTVILPVLLYGCETWTLTLREEHRFRVFENKVLRKIFGAKRDEVTGEWRKLHNTELHALYSSPDIIRNIKSRRLRWAGHVARMGESRNAYRVLVGRPEGKRPLGRPRRRWEDNIKMDLREVGYDDRDWINLAQGRDRWRAYVRAAMNLRVFLQVAIIVTGNYNFFNLLTIVLCTSLLDDEFFYRRRLQKGKYSLLLAKLTCRSNAWSGIISKLVTLIVYGAVLYASYVFFSIRISPSQIIDSDVAFTKHEFDWALSRAVPASVYIALGSLAIVVGEAISTCILDVPGTFGKVSSILSTLFYTSAACFIFGISTVSELTNS</sequence>
<proteinExistence type="inferred from homology"/>
<organism evidence="4 5">
    <name type="scientific">Periplaneta americana</name>
    <name type="common">American cockroach</name>
    <name type="synonym">Blatta americana</name>
    <dbReference type="NCBI Taxonomy" id="6978"/>
    <lineage>
        <taxon>Eukaryota</taxon>
        <taxon>Metazoa</taxon>
        <taxon>Ecdysozoa</taxon>
        <taxon>Arthropoda</taxon>
        <taxon>Hexapoda</taxon>
        <taxon>Insecta</taxon>
        <taxon>Pterygota</taxon>
        <taxon>Neoptera</taxon>
        <taxon>Polyneoptera</taxon>
        <taxon>Dictyoptera</taxon>
        <taxon>Blattodea</taxon>
        <taxon>Blattoidea</taxon>
        <taxon>Blattidae</taxon>
        <taxon>Blattinae</taxon>
        <taxon>Periplaneta</taxon>
    </lineage>
</organism>
<dbReference type="InterPro" id="IPR000477">
    <property type="entry name" value="RT_dom"/>
</dbReference>
<comment type="subcellular location">
    <subcellularLocation>
        <location evidence="1">Endoplasmic reticulum membrane</location>
        <topology evidence="1">Multi-pass membrane protein</topology>
    </subcellularLocation>
</comment>
<feature type="transmembrane region" description="Helical" evidence="1">
    <location>
        <begin position="189"/>
        <end position="211"/>
    </location>
</feature>
<feature type="transmembrane region" description="Helical" evidence="1">
    <location>
        <begin position="726"/>
        <end position="748"/>
    </location>
</feature>
<keyword evidence="1" id="KW-0472">Membrane</keyword>
<dbReference type="Pfam" id="PF00078">
    <property type="entry name" value="RVT_1"/>
    <property type="match status" value="1"/>
</dbReference>
<feature type="domain" description="Lipase maturation factor 1/2 N-terminal" evidence="3">
    <location>
        <begin position="608"/>
        <end position="648"/>
    </location>
</feature>
<accession>A0ABQ8SZY9</accession>
<evidence type="ECO:0000313" key="5">
    <source>
        <dbReference type="Proteomes" id="UP001148838"/>
    </source>
</evidence>
<dbReference type="Pfam" id="PF06762">
    <property type="entry name" value="LMF1"/>
    <property type="match status" value="2"/>
</dbReference>
<gene>
    <name evidence="4" type="ORF">ANN_07478</name>
</gene>
<protein>
    <recommendedName>
        <fullName evidence="1">Lipase maturation factor</fullName>
    </recommendedName>
</protein>
<dbReference type="Proteomes" id="UP001148838">
    <property type="component" value="Unassembled WGS sequence"/>
</dbReference>
<keyword evidence="5" id="KW-1185">Reference proteome</keyword>
<evidence type="ECO:0000259" key="3">
    <source>
        <dbReference type="Pfam" id="PF06762"/>
    </source>
</evidence>
<feature type="domain" description="Lipase maturation factor 1/2 N-terminal" evidence="3">
    <location>
        <begin position="93"/>
        <end position="224"/>
    </location>
</feature>
<feature type="transmembrane region" description="Helical" evidence="1">
    <location>
        <begin position="94"/>
        <end position="114"/>
    </location>
</feature>
<name>A0ABQ8SZY9_PERAM</name>
<feature type="transmembrane region" description="Helical" evidence="1">
    <location>
        <begin position="629"/>
        <end position="648"/>
    </location>
</feature>
<reference evidence="4 5" key="1">
    <citation type="journal article" date="2022" name="Allergy">
        <title>Genome assembly and annotation of Periplaneta americana reveal a comprehensive cockroach allergen profile.</title>
        <authorList>
            <person name="Wang L."/>
            <person name="Xiong Q."/>
            <person name="Saelim N."/>
            <person name="Wang L."/>
            <person name="Nong W."/>
            <person name="Wan A.T."/>
            <person name="Shi M."/>
            <person name="Liu X."/>
            <person name="Cao Q."/>
            <person name="Hui J.H.L."/>
            <person name="Sookrung N."/>
            <person name="Leung T.F."/>
            <person name="Tungtrongchitr A."/>
            <person name="Tsui S.K.W."/>
        </authorList>
    </citation>
    <scope>NUCLEOTIDE SEQUENCE [LARGE SCALE GENOMIC DNA]</scope>
    <source>
        <strain evidence="4">PWHHKU_190912</strain>
    </source>
</reference>
<feature type="transmembrane region" description="Helical" evidence="1">
    <location>
        <begin position="760"/>
        <end position="779"/>
    </location>
</feature>
<dbReference type="EMBL" id="JAJSOF020000017">
    <property type="protein sequence ID" value="KAJ4439356.1"/>
    <property type="molecule type" value="Genomic_DNA"/>
</dbReference>
<dbReference type="InterPro" id="IPR009613">
    <property type="entry name" value="LMF"/>
</dbReference>
<evidence type="ECO:0000259" key="2">
    <source>
        <dbReference type="Pfam" id="PF00078"/>
    </source>
</evidence>
<comment type="caution">
    <text evidence="4">The sequence shown here is derived from an EMBL/GenBank/DDBJ whole genome shotgun (WGS) entry which is preliminary data.</text>
</comment>